<accession>A0A541B1Y0</accession>
<dbReference type="AlphaFoldDB" id="A0A541B1Y0"/>
<gene>
    <name evidence="3" type="ORF">FK531_17580</name>
</gene>
<feature type="domain" description="Alpha/beta hydrolase fold-3" evidence="2">
    <location>
        <begin position="77"/>
        <end position="276"/>
    </location>
</feature>
<dbReference type="OrthoDB" id="9803828at2"/>
<keyword evidence="1 3" id="KW-0378">Hydrolase</keyword>
<dbReference type="RefSeq" id="WP_142101632.1">
    <property type="nucleotide sequence ID" value="NZ_VIGH01000008.1"/>
</dbReference>
<dbReference type="InterPro" id="IPR029058">
    <property type="entry name" value="AB_hydrolase_fold"/>
</dbReference>
<evidence type="ECO:0000313" key="3">
    <source>
        <dbReference type="EMBL" id="TQF66329.1"/>
    </source>
</evidence>
<proteinExistence type="predicted"/>
<comment type="caution">
    <text evidence="3">The sequence shown here is derived from an EMBL/GenBank/DDBJ whole genome shotgun (WGS) entry which is preliminary data.</text>
</comment>
<dbReference type="GO" id="GO:0016787">
    <property type="term" value="F:hydrolase activity"/>
    <property type="evidence" value="ECO:0007669"/>
    <property type="project" value="UniProtKB-KW"/>
</dbReference>
<evidence type="ECO:0000256" key="1">
    <source>
        <dbReference type="ARBA" id="ARBA00022801"/>
    </source>
</evidence>
<dbReference type="EMBL" id="VIGH01000008">
    <property type="protein sequence ID" value="TQF66329.1"/>
    <property type="molecule type" value="Genomic_DNA"/>
</dbReference>
<keyword evidence="4" id="KW-1185">Reference proteome</keyword>
<protein>
    <submittedName>
        <fullName evidence="3">Alpha/beta hydrolase</fullName>
    </submittedName>
</protein>
<reference evidence="3 4" key="1">
    <citation type="submission" date="2019-06" db="EMBL/GenBank/DDBJ databases">
        <title>Rhodococcus spaelei sp. nov., isolated from a cave.</title>
        <authorList>
            <person name="Lee S.D."/>
        </authorList>
    </citation>
    <scope>NUCLEOTIDE SEQUENCE [LARGE SCALE GENOMIC DNA]</scope>
    <source>
        <strain evidence="3 4">C9-5</strain>
    </source>
</reference>
<dbReference type="PANTHER" id="PTHR48081:SF8">
    <property type="entry name" value="ALPHA_BETA HYDROLASE FOLD-3 DOMAIN-CONTAINING PROTEIN-RELATED"/>
    <property type="match status" value="1"/>
</dbReference>
<dbReference type="Proteomes" id="UP000316256">
    <property type="component" value="Unassembled WGS sequence"/>
</dbReference>
<dbReference type="Pfam" id="PF07859">
    <property type="entry name" value="Abhydrolase_3"/>
    <property type="match status" value="1"/>
</dbReference>
<organism evidence="3 4">
    <name type="scientific">Rhodococcus spelaei</name>
    <dbReference type="NCBI Taxonomy" id="2546320"/>
    <lineage>
        <taxon>Bacteria</taxon>
        <taxon>Bacillati</taxon>
        <taxon>Actinomycetota</taxon>
        <taxon>Actinomycetes</taxon>
        <taxon>Mycobacteriales</taxon>
        <taxon>Nocardiaceae</taxon>
        <taxon>Rhodococcus</taxon>
    </lineage>
</organism>
<dbReference type="Gene3D" id="3.40.50.1820">
    <property type="entry name" value="alpha/beta hydrolase"/>
    <property type="match status" value="1"/>
</dbReference>
<evidence type="ECO:0000313" key="4">
    <source>
        <dbReference type="Proteomes" id="UP000316256"/>
    </source>
</evidence>
<dbReference type="SUPFAM" id="SSF53474">
    <property type="entry name" value="alpha/beta-Hydrolases"/>
    <property type="match status" value="1"/>
</dbReference>
<dbReference type="InterPro" id="IPR050300">
    <property type="entry name" value="GDXG_lipolytic_enzyme"/>
</dbReference>
<evidence type="ECO:0000259" key="2">
    <source>
        <dbReference type="Pfam" id="PF07859"/>
    </source>
</evidence>
<sequence length="305" mass="32541">MESLASRAIRLRFTLRGGGRSAAATRRAIAALARQPTSFRPPRGLSRRVDLRMETSAAGWPVYTVTPRGARADLDRVVYVHGGAYFREITRQHWTFVAGLARRAGVEVVVPIYPLAPCTTADVIVPAAVDLAEVLGADAGPDRLTMMGDSAGGGLVLAVAAQLRARTGIAPAHTILISPWLDVAVDDPEIASLAPHDPCLSPDGLRAAGDAYRGPLSARDPLVSPLRADLDDLGRITVFTGTRDIVHADARRLRERMTGAAAGFEYHEAPGMLHVYPLLRTPEGRAARRQLAAAVRSSVASRSGR</sequence>
<dbReference type="InterPro" id="IPR013094">
    <property type="entry name" value="AB_hydrolase_3"/>
</dbReference>
<name>A0A541B1Y0_9NOCA</name>
<dbReference type="PANTHER" id="PTHR48081">
    <property type="entry name" value="AB HYDROLASE SUPERFAMILY PROTEIN C4A8.06C"/>
    <property type="match status" value="1"/>
</dbReference>